<evidence type="ECO:0000313" key="1">
    <source>
        <dbReference type="EMBL" id="VDL71442.1"/>
    </source>
</evidence>
<evidence type="ECO:0000313" key="3">
    <source>
        <dbReference type="WBParaSite" id="NBR_0000785201-mRNA-1"/>
    </source>
</evidence>
<evidence type="ECO:0000313" key="2">
    <source>
        <dbReference type="Proteomes" id="UP000271162"/>
    </source>
</evidence>
<proteinExistence type="predicted"/>
<protein>
    <submittedName>
        <fullName evidence="3">UPAR/Ly6 domain-containing protein</fullName>
    </submittedName>
</protein>
<accession>A0A0N4XXV1</accession>
<dbReference type="EMBL" id="UYSL01019933">
    <property type="protein sequence ID" value="VDL71442.1"/>
    <property type="molecule type" value="Genomic_DNA"/>
</dbReference>
<reference evidence="3" key="1">
    <citation type="submission" date="2017-02" db="UniProtKB">
        <authorList>
            <consortium name="WormBaseParasite"/>
        </authorList>
    </citation>
    <scope>IDENTIFICATION</scope>
</reference>
<gene>
    <name evidence="1" type="ORF">NBR_LOCUS7853</name>
</gene>
<dbReference type="Proteomes" id="UP000271162">
    <property type="component" value="Unassembled WGS sequence"/>
</dbReference>
<sequence length="75" mass="8241">MFTMCCTMQFDPRNGDKCQVKDERCVPLPEGGADAVCIHRNCTEMITTTTTTTTTTPEPTEAQHSFNAAVLPLEC</sequence>
<name>A0A0N4XXV1_NIPBR</name>
<keyword evidence="2" id="KW-1185">Reference proteome</keyword>
<dbReference type="AlphaFoldDB" id="A0A0N4XXV1"/>
<reference evidence="1 2" key="2">
    <citation type="submission" date="2018-11" db="EMBL/GenBank/DDBJ databases">
        <authorList>
            <consortium name="Pathogen Informatics"/>
        </authorList>
    </citation>
    <scope>NUCLEOTIDE SEQUENCE [LARGE SCALE GENOMIC DNA]</scope>
</reference>
<dbReference type="WBParaSite" id="NBR_0000785201-mRNA-1">
    <property type="protein sequence ID" value="NBR_0000785201-mRNA-1"/>
    <property type="gene ID" value="NBR_0000785201"/>
</dbReference>
<organism evidence="3">
    <name type="scientific">Nippostrongylus brasiliensis</name>
    <name type="common">Rat hookworm</name>
    <dbReference type="NCBI Taxonomy" id="27835"/>
    <lineage>
        <taxon>Eukaryota</taxon>
        <taxon>Metazoa</taxon>
        <taxon>Ecdysozoa</taxon>
        <taxon>Nematoda</taxon>
        <taxon>Chromadorea</taxon>
        <taxon>Rhabditida</taxon>
        <taxon>Rhabditina</taxon>
        <taxon>Rhabditomorpha</taxon>
        <taxon>Strongyloidea</taxon>
        <taxon>Heligmosomidae</taxon>
        <taxon>Nippostrongylus</taxon>
    </lineage>
</organism>